<comment type="caution">
    <text evidence="1">The sequence shown here is derived from an EMBL/GenBank/DDBJ whole genome shotgun (WGS) entry which is preliminary data.</text>
</comment>
<reference evidence="1" key="1">
    <citation type="submission" date="2020-08" db="EMBL/GenBank/DDBJ databases">
        <title>Plant Genome Project.</title>
        <authorList>
            <person name="Zhang R.-G."/>
        </authorList>
    </citation>
    <scope>NUCLEOTIDE SEQUENCE</scope>
    <source>
        <strain evidence="1">WSP0</strain>
        <tissue evidence="1">Leaf</tissue>
    </source>
</reference>
<name>A0AAV6KK67_9ERIC</name>
<protein>
    <submittedName>
        <fullName evidence="1">Uncharacterized protein</fullName>
    </submittedName>
</protein>
<evidence type="ECO:0000313" key="2">
    <source>
        <dbReference type="Proteomes" id="UP000823749"/>
    </source>
</evidence>
<proteinExistence type="predicted"/>
<dbReference type="Proteomes" id="UP000823749">
    <property type="component" value="Chromosome 4"/>
</dbReference>
<dbReference type="AlphaFoldDB" id="A0AAV6KK67"/>
<sequence>MVMLFTFPNIVEGNSLVNNKDIKNWFVSLKPWNGESSSLSRIVWINCRGMPLFAWSNSSFRTVVEL</sequence>
<organism evidence="1 2">
    <name type="scientific">Rhododendron griersonianum</name>
    <dbReference type="NCBI Taxonomy" id="479676"/>
    <lineage>
        <taxon>Eukaryota</taxon>
        <taxon>Viridiplantae</taxon>
        <taxon>Streptophyta</taxon>
        <taxon>Embryophyta</taxon>
        <taxon>Tracheophyta</taxon>
        <taxon>Spermatophyta</taxon>
        <taxon>Magnoliopsida</taxon>
        <taxon>eudicotyledons</taxon>
        <taxon>Gunneridae</taxon>
        <taxon>Pentapetalae</taxon>
        <taxon>asterids</taxon>
        <taxon>Ericales</taxon>
        <taxon>Ericaceae</taxon>
        <taxon>Ericoideae</taxon>
        <taxon>Rhodoreae</taxon>
        <taxon>Rhododendron</taxon>
    </lineage>
</organism>
<gene>
    <name evidence="1" type="ORF">RHGRI_010678</name>
</gene>
<dbReference type="EMBL" id="JACTNZ010000004">
    <property type="protein sequence ID" value="KAG5552659.1"/>
    <property type="molecule type" value="Genomic_DNA"/>
</dbReference>
<accession>A0AAV6KK67</accession>
<evidence type="ECO:0000313" key="1">
    <source>
        <dbReference type="EMBL" id="KAG5552659.1"/>
    </source>
</evidence>
<keyword evidence="2" id="KW-1185">Reference proteome</keyword>